<organism evidence="1 2">
    <name type="scientific">Sousa chinensis</name>
    <name type="common">Indo-pacific humpbacked dolphin</name>
    <name type="synonym">Steno chinensis</name>
    <dbReference type="NCBI Taxonomy" id="103600"/>
    <lineage>
        <taxon>Eukaryota</taxon>
        <taxon>Metazoa</taxon>
        <taxon>Chordata</taxon>
        <taxon>Craniata</taxon>
        <taxon>Vertebrata</taxon>
        <taxon>Euteleostomi</taxon>
        <taxon>Mammalia</taxon>
        <taxon>Eutheria</taxon>
        <taxon>Laurasiatheria</taxon>
        <taxon>Artiodactyla</taxon>
        <taxon>Whippomorpha</taxon>
        <taxon>Cetacea</taxon>
        <taxon>Odontoceti</taxon>
        <taxon>Delphinidae</taxon>
        <taxon>Sousa</taxon>
    </lineage>
</organism>
<proteinExistence type="predicted"/>
<comment type="caution">
    <text evidence="1">The sequence shown here is derived from an EMBL/GenBank/DDBJ whole genome shotgun (WGS) entry which is preliminary data.</text>
</comment>
<protein>
    <submittedName>
        <fullName evidence="1">Uncharacterized protein</fullName>
    </submittedName>
</protein>
<accession>A0A484GZT8</accession>
<name>A0A484GZT8_SOUCH</name>
<dbReference type="Proteomes" id="UP000295264">
    <property type="component" value="Unassembled WGS sequence"/>
</dbReference>
<sequence length="90" mass="9890">MTALKAGGTGTRQSACLHLLRGRDRKFKKVQEGGRQKLKLLSPLSEAPQIPFHYYGLLCTIPDASLGSLLKGGWTWEGPRTLRPEVESLA</sequence>
<dbReference type="EMBL" id="QWLN02001426">
    <property type="protein sequence ID" value="TEA41367.1"/>
    <property type="molecule type" value="Genomic_DNA"/>
</dbReference>
<reference evidence="1 2" key="1">
    <citation type="journal article" date="2018" name="Genomics">
        <title>Molecular footprints of inshore aquatic adaptation in Indo-Pacific humpback dolphin (Sousa chinensis).</title>
        <authorList>
            <person name="Ming Y."/>
            <person name="Jian J."/>
            <person name="Yu F."/>
            <person name="Yu X."/>
            <person name="Wang J."/>
            <person name="Liu W."/>
        </authorList>
    </citation>
    <scope>NUCLEOTIDE SEQUENCE [LARGE SCALE GENOMIC DNA]</scope>
    <source>
        <strain evidence="1">MY-2018</strain>
        <tissue evidence="1">Skin</tissue>
    </source>
</reference>
<evidence type="ECO:0000313" key="1">
    <source>
        <dbReference type="EMBL" id="TEA41367.1"/>
    </source>
</evidence>
<dbReference type="AlphaFoldDB" id="A0A484GZT8"/>
<evidence type="ECO:0000313" key="2">
    <source>
        <dbReference type="Proteomes" id="UP000295264"/>
    </source>
</evidence>
<gene>
    <name evidence="1" type="ORF">DBR06_SOUSAS7910039</name>
</gene>
<keyword evidence="2" id="KW-1185">Reference proteome</keyword>